<dbReference type="InParanoid" id="A0A3M0CLB2"/>
<dbReference type="InterPro" id="IPR050789">
    <property type="entry name" value="Diverse_Enzym_Activities"/>
</dbReference>
<evidence type="ECO:0000259" key="2">
    <source>
        <dbReference type="Pfam" id="PF00144"/>
    </source>
</evidence>
<dbReference type="Proteomes" id="UP000271227">
    <property type="component" value="Unassembled WGS sequence"/>
</dbReference>
<sequence length="345" mass="37824">MRVRHLVLAALSLCACLAVNADDAPLQTLAGQIADGDHKGVTGMMVSMHGRVAAEVYAPGKGPDTRHDIRSATKSITALLIGILRDGGRLKGIKTRFDDILPDSFAHMSPDDARRDLHLVDALTMRTGLACDDWSPASLGHEDKMYKTKDWGRFLLSQPLAYEIGRHFSYCTGGVVLLGRVIETLSGEPVPEFAEARLFAPLGIDGARWEKTPAGHTDTGGHLRLSLGALHRIGQLVLAEGRWQDRTIVSADWVETMLKERTRVPGRGSTYGYLWWRNTIPHNGRTYETVYAHGNGGTFIFVLPEAGIVAAFTGTNFNNAKRQFQPAEWLYSTIVPALVGKQDQP</sequence>
<feature type="domain" description="Beta-lactamase-related" evidence="2">
    <location>
        <begin position="44"/>
        <end position="319"/>
    </location>
</feature>
<reference evidence="3 4" key="1">
    <citation type="submission" date="2018-10" db="EMBL/GenBank/DDBJ databases">
        <title>Genomic Encyclopedia of Archaeal and Bacterial Type Strains, Phase II (KMG-II): from individual species to whole genera.</title>
        <authorList>
            <person name="Goeker M."/>
        </authorList>
    </citation>
    <scope>NUCLEOTIDE SEQUENCE [LARGE SCALE GENOMIC DNA]</scope>
    <source>
        <strain evidence="3 4">DSM 25217</strain>
    </source>
</reference>
<evidence type="ECO:0000256" key="1">
    <source>
        <dbReference type="SAM" id="SignalP"/>
    </source>
</evidence>
<dbReference type="AlphaFoldDB" id="A0A3M0CLB2"/>
<evidence type="ECO:0000313" key="3">
    <source>
        <dbReference type="EMBL" id="RMB07859.1"/>
    </source>
</evidence>
<protein>
    <submittedName>
        <fullName evidence="3">CubicO group peptidase (Beta-lactamase class C family)</fullName>
    </submittedName>
</protein>
<dbReference type="Gene3D" id="3.40.710.10">
    <property type="entry name" value="DD-peptidase/beta-lactamase superfamily"/>
    <property type="match status" value="1"/>
</dbReference>
<gene>
    <name evidence="3" type="ORF">BXY39_1952</name>
</gene>
<feature type="signal peptide" evidence="1">
    <location>
        <begin position="1"/>
        <end position="21"/>
    </location>
</feature>
<evidence type="ECO:0000313" key="4">
    <source>
        <dbReference type="Proteomes" id="UP000271227"/>
    </source>
</evidence>
<dbReference type="Pfam" id="PF00144">
    <property type="entry name" value="Beta-lactamase"/>
    <property type="match status" value="1"/>
</dbReference>
<dbReference type="PROSITE" id="PS51257">
    <property type="entry name" value="PROKAR_LIPOPROTEIN"/>
    <property type="match status" value="1"/>
</dbReference>
<name>A0A3M0CLB2_9PROT</name>
<dbReference type="InterPro" id="IPR001466">
    <property type="entry name" value="Beta-lactam-related"/>
</dbReference>
<keyword evidence="4" id="KW-1185">Reference proteome</keyword>
<dbReference type="EMBL" id="REFR01000011">
    <property type="protein sequence ID" value="RMB07859.1"/>
    <property type="molecule type" value="Genomic_DNA"/>
</dbReference>
<feature type="chain" id="PRO_5018036454" evidence="1">
    <location>
        <begin position="22"/>
        <end position="345"/>
    </location>
</feature>
<organism evidence="3 4">
    <name type="scientific">Eilatimonas milleporae</name>
    <dbReference type="NCBI Taxonomy" id="911205"/>
    <lineage>
        <taxon>Bacteria</taxon>
        <taxon>Pseudomonadati</taxon>
        <taxon>Pseudomonadota</taxon>
        <taxon>Alphaproteobacteria</taxon>
        <taxon>Kordiimonadales</taxon>
        <taxon>Kordiimonadaceae</taxon>
        <taxon>Eilatimonas</taxon>
    </lineage>
</organism>
<dbReference type="PANTHER" id="PTHR43283:SF7">
    <property type="entry name" value="BETA-LACTAMASE-RELATED DOMAIN-CONTAINING PROTEIN"/>
    <property type="match status" value="1"/>
</dbReference>
<dbReference type="SUPFAM" id="SSF56601">
    <property type="entry name" value="beta-lactamase/transpeptidase-like"/>
    <property type="match status" value="1"/>
</dbReference>
<comment type="caution">
    <text evidence="3">The sequence shown here is derived from an EMBL/GenBank/DDBJ whole genome shotgun (WGS) entry which is preliminary data.</text>
</comment>
<dbReference type="PANTHER" id="PTHR43283">
    <property type="entry name" value="BETA-LACTAMASE-RELATED"/>
    <property type="match status" value="1"/>
</dbReference>
<proteinExistence type="predicted"/>
<keyword evidence="1" id="KW-0732">Signal</keyword>
<dbReference type="InterPro" id="IPR012338">
    <property type="entry name" value="Beta-lactam/transpept-like"/>
</dbReference>
<accession>A0A3M0CLB2</accession>